<dbReference type="STRING" id="41427.A0A182IXS7"/>
<feature type="compositionally biased region" description="Acidic residues" evidence="8">
    <location>
        <begin position="1462"/>
        <end position="1484"/>
    </location>
</feature>
<feature type="compositionally biased region" description="Gly residues" evidence="8">
    <location>
        <begin position="960"/>
        <end position="969"/>
    </location>
</feature>
<feature type="region of interest" description="Disordered" evidence="8">
    <location>
        <begin position="941"/>
        <end position="1100"/>
    </location>
</feature>
<feature type="region of interest" description="Disordered" evidence="8">
    <location>
        <begin position="356"/>
        <end position="385"/>
    </location>
</feature>
<feature type="compositionally biased region" description="Basic residues" evidence="8">
    <location>
        <begin position="23"/>
        <end position="35"/>
    </location>
</feature>
<feature type="domain" description="C2H2-type" evidence="9">
    <location>
        <begin position="1326"/>
        <end position="1348"/>
    </location>
</feature>
<evidence type="ECO:0000256" key="3">
    <source>
        <dbReference type="ARBA" id="ARBA00022737"/>
    </source>
</evidence>
<dbReference type="InterPro" id="IPR050331">
    <property type="entry name" value="Zinc_finger"/>
</dbReference>
<dbReference type="PANTHER" id="PTHR16515">
    <property type="entry name" value="PR DOMAIN ZINC FINGER PROTEIN"/>
    <property type="match status" value="1"/>
</dbReference>
<feature type="domain" description="C2H2-type" evidence="9">
    <location>
        <begin position="1204"/>
        <end position="1231"/>
    </location>
</feature>
<dbReference type="Pfam" id="PF00096">
    <property type="entry name" value="zf-C2H2"/>
    <property type="match status" value="5"/>
</dbReference>
<evidence type="ECO:0000256" key="7">
    <source>
        <dbReference type="ARBA" id="ARBA00023242"/>
    </source>
</evidence>
<protein>
    <recommendedName>
        <fullName evidence="9">C2H2-type domain-containing protein</fullName>
    </recommendedName>
</protein>
<reference evidence="10" key="1">
    <citation type="submission" date="2022-08" db="UniProtKB">
        <authorList>
            <consortium name="EnsemblMetazoa"/>
        </authorList>
    </citation>
    <scope>IDENTIFICATION</scope>
    <source>
        <strain evidence="10">EBRO</strain>
    </source>
</reference>
<sequence length="1617" mass="171721">MATLKWRNPPTAAAPKNAAPQTHPHHRHPHQHHQRMGAGVPKGDYDYYESTTMASAPGVRHHPPALAPPQSAVVYDSPIVPLPAPVPSCTAAQLTQGAEEAEDDFNEITIQFDDGVQTLYVGPVEIVDKSGGRVANGDGVPPSQPSAAPREAPEARTGRGSNEMGARSRERFQEERAIAVLLQRQAQQQQQQQQQQYQHHPVIVQQQQPSIPTPPTLPQQPQALCIKQAPMLNFARAATSSYTTSSGSSSGSIVQKRPSLVVQYDAAHVPPPTPVRDDTTGSYVSRVASSSHLTVVPVAALREESIATVPSRVSVLRSPPKPAAPAPSHPHQLTVAAASTVPPPLQDILTTIKQEPAGEQDEPVASSEPSVGQQNHHENVQQDESMQVEEKPTFLIPNVAALAAVAEVPITVAAAAAAAAAVPVPVPASNGGELCPPAATMAAAGTVATNTIITRALEHNVTVAGVAGVVCVAKDKASATTTDVVVKRQDREALDHQVGAAVVVHEIIGPPAENVGPAPPAAAVATQKIISSNNNQQPAVAPAEAFPADGSSPSPSTVTGGASPQPPTPQPLKRGRGRPPKVPKVVPPAPEAVTPSASHSQATIPTESAASADLGSSPAGASHGEEEPPGKAYQSVASLCKPVKQSDRKRIRLDAERPAEGAVCEVQKKTENKDARNAVTSGGQAHAEDLVNGGGVQKEIKVRSTSSLKKVTLTAANGGEEESESVPSNVPADVVPAAGGEKQQPGVAALEAEKESSPGCDSGIESVSDSTTAALVVVPTDGKKQQKNRGRPKSSLSVVSEEDRAAAAAATGGAVNDGKRVRTTTPLTHELSEDNNEEDQEEDGSSKNVKRAVRTARKPSAKAKEAAEAAEVAQSVALSCGDEIQCCKCDMSFKTEAWYRKHLTNVHELNLSQIALLLQASQLEGGGIGEDEEPLQPEAYPSEVEEKAQANGGVSETLTEGGGGGGGDDGSAVAVKADRHRSPKERTSERAAKHSKKELPSPPSSSSLLVVNGAAGGSGGRKRSKSMISSEDGASSSKRSVAAASKKQQAAAVQQNGSNGAAAKDEVKVEQQRAPSRAAGRQRNVDADADSSDEGSERAAKPLAQLRAGSSLLKSSVKAVSPSVPIIETKPPTTTKQERYEPYDPYEGDPEKLTPFEEAKVTVLEPDTATGTIHFKCTICDGQFSDIAAIKDHLGTVHAAIKRRSCEHCGRTFVQTGDLTRHVRIHTGHRPFKCPYADCNYAFISSGDLHKHVRRHNAEAPCPKPHVCDECGKDFERSYDLKRHKTMHMKQQPGFEGIKCEVCGKVFARKDQYRAHTYRHMGVRPYQCEVCGKAFTDPSNYSKHSRLHELDGVEVVCDFCGRPFKNKSAISKHIFHCQQKTIGRKAAKQKMEKSASKTRRVGVAAGFGKDSVSEAAAGNVLVPVKLKQEPGRKQQNGGGGGGGRKVKRRRARSVTPSTSSASDDDDDDEEEEDDDDDDVDEDYSDGSQGDRRSVKQQQQQRDRRSNHKNVRTEIRWAIMRPPITASPVQIECPMTPPAITPYTFSRALRMMVVSWDRSPHSATNVIVNACMKMRNSSLRAALLLFSRPRVEPRRDAPDSASCTIRPPPALTSRSSCI</sequence>
<dbReference type="InterPro" id="IPR036236">
    <property type="entry name" value="Znf_C2H2_sf"/>
</dbReference>
<feature type="domain" description="C2H2-type" evidence="9">
    <location>
        <begin position="1175"/>
        <end position="1203"/>
    </location>
</feature>
<feature type="compositionally biased region" description="Low complexity" evidence="8">
    <location>
        <begin position="1034"/>
        <end position="1055"/>
    </location>
</feature>
<feature type="compositionally biased region" description="Low complexity" evidence="8">
    <location>
        <begin position="8"/>
        <end position="20"/>
    </location>
</feature>
<dbReference type="GO" id="GO:0000785">
    <property type="term" value="C:chromatin"/>
    <property type="evidence" value="ECO:0007669"/>
    <property type="project" value="UniProtKB-ARBA"/>
</dbReference>
<feature type="compositionally biased region" description="Pro residues" evidence="8">
    <location>
        <begin position="319"/>
        <end position="328"/>
    </location>
</feature>
<keyword evidence="4" id="KW-0863">Zinc-finger</keyword>
<dbReference type="EnsemblMetazoa" id="AATE007546-RA">
    <property type="protein sequence ID" value="AATE007546-PA.1"/>
    <property type="gene ID" value="AATE007546"/>
</dbReference>
<feature type="compositionally biased region" description="Basic residues" evidence="8">
    <location>
        <begin position="848"/>
        <end position="861"/>
    </location>
</feature>
<dbReference type="InterPro" id="IPR013087">
    <property type="entry name" value="Znf_C2H2_type"/>
</dbReference>
<feature type="compositionally biased region" description="Basic and acidic residues" evidence="8">
    <location>
        <begin position="666"/>
        <end position="676"/>
    </location>
</feature>
<dbReference type="FunFam" id="3.30.160.60:FF:000072">
    <property type="entry name" value="zinc finger protein 143 isoform X1"/>
    <property type="match status" value="1"/>
</dbReference>
<feature type="compositionally biased region" description="Low complexity" evidence="8">
    <location>
        <begin position="1126"/>
        <end position="1135"/>
    </location>
</feature>
<organism evidence="10">
    <name type="scientific">Anopheles atroparvus</name>
    <name type="common">European mosquito</name>
    <dbReference type="NCBI Taxonomy" id="41427"/>
    <lineage>
        <taxon>Eukaryota</taxon>
        <taxon>Metazoa</taxon>
        <taxon>Ecdysozoa</taxon>
        <taxon>Arthropoda</taxon>
        <taxon>Hexapoda</taxon>
        <taxon>Insecta</taxon>
        <taxon>Pterygota</taxon>
        <taxon>Neoptera</taxon>
        <taxon>Endopterygota</taxon>
        <taxon>Diptera</taxon>
        <taxon>Nematocera</taxon>
        <taxon>Culicoidea</taxon>
        <taxon>Culicidae</taxon>
        <taxon>Anophelinae</taxon>
        <taxon>Anopheles</taxon>
    </lineage>
</organism>
<feature type="domain" description="C2H2-type" evidence="9">
    <location>
        <begin position="1232"/>
        <end position="1261"/>
    </location>
</feature>
<evidence type="ECO:0000256" key="1">
    <source>
        <dbReference type="ARBA" id="ARBA00004123"/>
    </source>
</evidence>
<dbReference type="PROSITE" id="PS50157">
    <property type="entry name" value="ZINC_FINGER_C2H2_2"/>
    <property type="match status" value="6"/>
</dbReference>
<keyword evidence="5" id="KW-0862">Zinc</keyword>
<dbReference type="SMART" id="SM00355">
    <property type="entry name" value="ZnF_C2H2"/>
    <property type="match status" value="8"/>
</dbReference>
<evidence type="ECO:0000256" key="4">
    <source>
        <dbReference type="ARBA" id="ARBA00022771"/>
    </source>
</evidence>
<feature type="region of interest" description="Disordered" evidence="8">
    <location>
        <begin position="312"/>
        <end position="332"/>
    </location>
</feature>
<dbReference type="VEuPathDB" id="VectorBase:AATE007546"/>
<dbReference type="Gene3D" id="3.30.160.60">
    <property type="entry name" value="Classic Zinc Finger"/>
    <property type="match status" value="5"/>
</dbReference>
<keyword evidence="6" id="KW-0238">DNA-binding</keyword>
<evidence type="ECO:0000256" key="8">
    <source>
        <dbReference type="SAM" id="MobiDB-lite"/>
    </source>
</evidence>
<dbReference type="GO" id="GO:0040029">
    <property type="term" value="P:epigenetic regulation of gene expression"/>
    <property type="evidence" value="ECO:0007669"/>
    <property type="project" value="UniProtKB-ARBA"/>
</dbReference>
<comment type="subcellular location">
    <subcellularLocation>
        <location evidence="1">Nucleus</location>
    </subcellularLocation>
</comment>
<dbReference type="FunFam" id="3.30.160.60:FF:000446">
    <property type="entry name" value="Zinc finger protein"/>
    <property type="match status" value="2"/>
</dbReference>
<name>A0A182IXS7_ANOAO</name>
<dbReference type="GO" id="GO:0008270">
    <property type="term" value="F:zinc ion binding"/>
    <property type="evidence" value="ECO:0007669"/>
    <property type="project" value="UniProtKB-KW"/>
</dbReference>
<feature type="compositionally biased region" description="Acidic residues" evidence="8">
    <location>
        <begin position="833"/>
        <end position="843"/>
    </location>
</feature>
<evidence type="ECO:0000259" key="9">
    <source>
        <dbReference type="PROSITE" id="PS50157"/>
    </source>
</evidence>
<dbReference type="PROSITE" id="PS00028">
    <property type="entry name" value="ZINC_FINGER_C2H2_1"/>
    <property type="match status" value="6"/>
</dbReference>
<dbReference type="GO" id="GO:0005634">
    <property type="term" value="C:nucleus"/>
    <property type="evidence" value="ECO:0007669"/>
    <property type="project" value="UniProtKB-ARBA"/>
</dbReference>
<keyword evidence="7" id="KW-0539">Nucleus</keyword>
<accession>A0A182IXS7</accession>
<feature type="compositionally biased region" description="Basic and acidic residues" evidence="8">
    <location>
        <begin position="644"/>
        <end position="659"/>
    </location>
</feature>
<proteinExistence type="predicted"/>
<feature type="region of interest" description="Disordered" evidence="8">
    <location>
        <begin position="714"/>
        <end position="800"/>
    </location>
</feature>
<feature type="domain" description="C2H2-type" evidence="9">
    <location>
        <begin position="1298"/>
        <end position="1325"/>
    </location>
</feature>
<feature type="region of interest" description="Disordered" evidence="8">
    <location>
        <begin position="130"/>
        <end position="170"/>
    </location>
</feature>
<feature type="region of interest" description="Disordered" evidence="8">
    <location>
        <begin position="827"/>
        <end position="861"/>
    </location>
</feature>
<feature type="compositionally biased region" description="Polar residues" evidence="8">
    <location>
        <begin position="595"/>
        <end position="609"/>
    </location>
</feature>
<dbReference type="FunFam" id="3.30.160.60:FF:000690">
    <property type="entry name" value="Zinc finger protein 354C"/>
    <property type="match status" value="1"/>
</dbReference>
<dbReference type="GO" id="GO:0003682">
    <property type="term" value="F:chromatin binding"/>
    <property type="evidence" value="ECO:0007669"/>
    <property type="project" value="UniProtKB-ARBA"/>
</dbReference>
<feature type="compositionally biased region" description="Low complexity" evidence="8">
    <location>
        <begin position="550"/>
        <end position="563"/>
    </location>
</feature>
<feature type="region of interest" description="Disordered" evidence="8">
    <location>
        <begin position="1"/>
        <end position="41"/>
    </location>
</feature>
<feature type="region of interest" description="Disordered" evidence="8">
    <location>
        <begin position="1126"/>
        <end position="1150"/>
    </location>
</feature>
<evidence type="ECO:0000313" key="10">
    <source>
        <dbReference type="EnsemblMetazoa" id="AATE007546-PA.1"/>
    </source>
</evidence>
<keyword evidence="2" id="KW-0479">Metal-binding</keyword>
<evidence type="ECO:0000256" key="5">
    <source>
        <dbReference type="ARBA" id="ARBA00022833"/>
    </source>
</evidence>
<feature type="region of interest" description="Disordered" evidence="8">
    <location>
        <begin position="1423"/>
        <end position="1513"/>
    </location>
</feature>
<feature type="region of interest" description="Disordered" evidence="8">
    <location>
        <begin position="1592"/>
        <end position="1617"/>
    </location>
</feature>
<evidence type="ECO:0000256" key="2">
    <source>
        <dbReference type="ARBA" id="ARBA00022723"/>
    </source>
</evidence>
<feature type="region of interest" description="Disordered" evidence="8">
    <location>
        <begin position="535"/>
        <end position="691"/>
    </location>
</feature>
<dbReference type="GO" id="GO:0043565">
    <property type="term" value="F:sequence-specific DNA binding"/>
    <property type="evidence" value="ECO:0007669"/>
    <property type="project" value="UniProtKB-ARBA"/>
</dbReference>
<dbReference type="PANTHER" id="PTHR16515:SF2">
    <property type="entry name" value="PR DOMAIN ZINC FINGER PROTEIN 4"/>
    <property type="match status" value="1"/>
</dbReference>
<keyword evidence="3" id="KW-0677">Repeat</keyword>
<feature type="domain" description="C2H2-type" evidence="9">
    <location>
        <begin position="1266"/>
        <end position="1293"/>
    </location>
</feature>
<dbReference type="SUPFAM" id="SSF57667">
    <property type="entry name" value="beta-beta-alpha zinc fingers"/>
    <property type="match status" value="3"/>
</dbReference>
<evidence type="ECO:0000256" key="6">
    <source>
        <dbReference type="ARBA" id="ARBA00023125"/>
    </source>
</evidence>